<evidence type="ECO:0000313" key="2">
    <source>
        <dbReference type="Proteomes" id="UP000521943"/>
    </source>
</evidence>
<sequence length="255" mass="28586">MSFCGTLVSSDNALEEIQYTYRGSRDPKEEPEDEDVCGVFKLLFYIPSVQLIHWTERQNVRNWLPFLLEGWVPGSKATEVMLEVKRLCHYGYWLRWPSEGPSRAHGRRNVGESRSTRATASKRYAVKSISSEARICRRPELVCSIISSSSEDISRRSTGHALDTENAGADGGAYTVDPDGYALSVTIEGDGYAVKLVFDHLFCGKLEWLWDRQGCYGKSPKGMQTLGRFQPTKDAFPGSCTVPVAAFRLFLSSHL</sequence>
<accession>A0A8H6IH86</accession>
<comment type="caution">
    <text evidence="1">The sequence shown here is derived from an EMBL/GenBank/DDBJ whole genome shotgun (WGS) entry which is preliminary data.</text>
</comment>
<protein>
    <submittedName>
        <fullName evidence="1">Uncharacterized protein</fullName>
    </submittedName>
</protein>
<gene>
    <name evidence="1" type="ORF">DFP72DRAFT_840892</name>
</gene>
<dbReference type="EMBL" id="JACGCI010000005">
    <property type="protein sequence ID" value="KAF6763786.1"/>
    <property type="molecule type" value="Genomic_DNA"/>
</dbReference>
<evidence type="ECO:0000313" key="1">
    <source>
        <dbReference type="EMBL" id="KAF6763786.1"/>
    </source>
</evidence>
<dbReference type="Proteomes" id="UP000521943">
    <property type="component" value="Unassembled WGS sequence"/>
</dbReference>
<proteinExistence type="predicted"/>
<keyword evidence="2" id="KW-1185">Reference proteome</keyword>
<organism evidence="1 2">
    <name type="scientific">Ephemerocybe angulata</name>
    <dbReference type="NCBI Taxonomy" id="980116"/>
    <lineage>
        <taxon>Eukaryota</taxon>
        <taxon>Fungi</taxon>
        <taxon>Dikarya</taxon>
        <taxon>Basidiomycota</taxon>
        <taxon>Agaricomycotina</taxon>
        <taxon>Agaricomycetes</taxon>
        <taxon>Agaricomycetidae</taxon>
        <taxon>Agaricales</taxon>
        <taxon>Agaricineae</taxon>
        <taxon>Psathyrellaceae</taxon>
        <taxon>Ephemerocybe</taxon>
    </lineage>
</organism>
<dbReference type="AlphaFoldDB" id="A0A8H6IH86"/>
<reference evidence="1 2" key="1">
    <citation type="submission" date="2020-07" db="EMBL/GenBank/DDBJ databases">
        <title>Comparative genomics of pyrophilous fungi reveals a link between fire events and developmental genes.</title>
        <authorList>
            <consortium name="DOE Joint Genome Institute"/>
            <person name="Steindorff A.S."/>
            <person name="Carver A."/>
            <person name="Calhoun S."/>
            <person name="Stillman K."/>
            <person name="Liu H."/>
            <person name="Lipzen A."/>
            <person name="Pangilinan J."/>
            <person name="Labutti K."/>
            <person name="Bruns T.D."/>
            <person name="Grigoriev I.V."/>
        </authorList>
    </citation>
    <scope>NUCLEOTIDE SEQUENCE [LARGE SCALE GENOMIC DNA]</scope>
    <source>
        <strain evidence="1 2">CBS 144469</strain>
    </source>
</reference>
<name>A0A8H6IH86_9AGAR</name>